<dbReference type="Gene3D" id="1.10.1420.10">
    <property type="match status" value="2"/>
</dbReference>
<evidence type="ECO:0000256" key="8">
    <source>
        <dbReference type="ARBA" id="ARBA00073774"/>
    </source>
</evidence>
<feature type="region of interest" description="Disordered" evidence="9">
    <location>
        <begin position="1"/>
        <end position="95"/>
    </location>
</feature>
<feature type="compositionally biased region" description="Basic and acidic residues" evidence="9">
    <location>
        <begin position="969"/>
        <end position="978"/>
    </location>
</feature>
<dbReference type="GO" id="GO:0005634">
    <property type="term" value="C:nucleus"/>
    <property type="evidence" value="ECO:0007669"/>
    <property type="project" value="TreeGrafter"/>
</dbReference>
<dbReference type="GO" id="GO:0006298">
    <property type="term" value="P:mismatch repair"/>
    <property type="evidence" value="ECO:0007669"/>
    <property type="project" value="InterPro"/>
</dbReference>
<gene>
    <name evidence="11" type="ORF">FA09DRAFT_296615</name>
</gene>
<feature type="compositionally biased region" description="Low complexity" evidence="9">
    <location>
        <begin position="22"/>
        <end position="40"/>
    </location>
</feature>
<dbReference type="GO" id="GO:0005524">
    <property type="term" value="F:ATP binding"/>
    <property type="evidence" value="ECO:0007669"/>
    <property type="project" value="UniProtKB-KW"/>
</dbReference>
<dbReference type="SUPFAM" id="SSF48334">
    <property type="entry name" value="DNA repair protein MutS, domain III"/>
    <property type="match status" value="1"/>
</dbReference>
<evidence type="ECO:0000256" key="5">
    <source>
        <dbReference type="ARBA" id="ARBA00023125"/>
    </source>
</evidence>
<dbReference type="InterPro" id="IPR036187">
    <property type="entry name" value="DNA_mismatch_repair_MutS_sf"/>
</dbReference>
<dbReference type="SUPFAM" id="SSF53150">
    <property type="entry name" value="DNA repair protein MutS, domain II"/>
    <property type="match status" value="1"/>
</dbReference>
<proteinExistence type="inferred from homology"/>
<evidence type="ECO:0000259" key="10">
    <source>
        <dbReference type="PROSITE" id="PS00486"/>
    </source>
</evidence>
<dbReference type="GO" id="GO:0007131">
    <property type="term" value="P:reciprocal meiotic recombination"/>
    <property type="evidence" value="ECO:0007669"/>
    <property type="project" value="TreeGrafter"/>
</dbReference>
<feature type="compositionally biased region" description="Low complexity" evidence="9">
    <location>
        <begin position="82"/>
        <end position="95"/>
    </location>
</feature>
<evidence type="ECO:0000256" key="6">
    <source>
        <dbReference type="ARBA" id="ARBA00023254"/>
    </source>
</evidence>
<dbReference type="Pfam" id="PF00488">
    <property type="entry name" value="MutS_V"/>
    <property type="match status" value="1"/>
</dbReference>
<dbReference type="Pfam" id="PF05192">
    <property type="entry name" value="MutS_III"/>
    <property type="match status" value="1"/>
</dbReference>
<reference evidence="11 12" key="1">
    <citation type="journal article" date="2018" name="Mol. Biol. Evol.">
        <title>Broad Genomic Sampling Reveals a Smut Pathogenic Ancestry of the Fungal Clade Ustilaginomycotina.</title>
        <authorList>
            <person name="Kijpornyongpan T."/>
            <person name="Mondo S.J."/>
            <person name="Barry K."/>
            <person name="Sandor L."/>
            <person name="Lee J."/>
            <person name="Lipzen A."/>
            <person name="Pangilinan J."/>
            <person name="LaButti K."/>
            <person name="Hainaut M."/>
            <person name="Henrissat B."/>
            <person name="Grigoriev I.V."/>
            <person name="Spatafora J.W."/>
            <person name="Aime M.C."/>
        </authorList>
    </citation>
    <scope>NUCLEOTIDE SEQUENCE [LARGE SCALE GENOMIC DNA]</scope>
    <source>
        <strain evidence="11 12">MCA 4186</strain>
    </source>
</reference>
<dbReference type="SUPFAM" id="SSF52540">
    <property type="entry name" value="P-loop containing nucleoside triphosphate hydrolases"/>
    <property type="match status" value="1"/>
</dbReference>
<name>A0A316ZC35_9BASI</name>
<dbReference type="InterPro" id="IPR045076">
    <property type="entry name" value="MutS"/>
</dbReference>
<dbReference type="Gene3D" id="3.40.50.300">
    <property type="entry name" value="P-loop containing nucleotide triphosphate hydrolases"/>
    <property type="match status" value="1"/>
</dbReference>
<dbReference type="InterPro" id="IPR007696">
    <property type="entry name" value="DNA_mismatch_repair_MutS_core"/>
</dbReference>
<feature type="compositionally biased region" description="Polar residues" evidence="9">
    <location>
        <begin position="70"/>
        <end position="81"/>
    </location>
</feature>
<dbReference type="STRING" id="58919.A0A316ZC35"/>
<organism evidence="11 12">
    <name type="scientific">Tilletiopsis washingtonensis</name>
    <dbReference type="NCBI Taxonomy" id="58919"/>
    <lineage>
        <taxon>Eukaryota</taxon>
        <taxon>Fungi</taxon>
        <taxon>Dikarya</taxon>
        <taxon>Basidiomycota</taxon>
        <taxon>Ustilaginomycotina</taxon>
        <taxon>Exobasidiomycetes</taxon>
        <taxon>Entylomatales</taxon>
        <taxon>Entylomatales incertae sedis</taxon>
        <taxon>Tilletiopsis</taxon>
    </lineage>
</organism>
<dbReference type="GO" id="GO:0030983">
    <property type="term" value="F:mismatched DNA binding"/>
    <property type="evidence" value="ECO:0007669"/>
    <property type="project" value="InterPro"/>
</dbReference>
<dbReference type="PROSITE" id="PS00486">
    <property type="entry name" value="DNA_MISMATCH_REPAIR_2"/>
    <property type="match status" value="1"/>
</dbReference>
<dbReference type="InterPro" id="IPR000432">
    <property type="entry name" value="DNA_mismatch_repair_MutS_C"/>
</dbReference>
<keyword evidence="6" id="KW-0469">Meiosis</keyword>
<protein>
    <recommendedName>
        <fullName evidence="2 8">DNA mismatch repair protein MSH3</fullName>
    </recommendedName>
    <alternativeName>
        <fullName evidence="2 8">DNA mismatch repair protein MSH3</fullName>
    </alternativeName>
</protein>
<keyword evidence="5" id="KW-0238">DNA-binding</keyword>
<evidence type="ECO:0000313" key="12">
    <source>
        <dbReference type="Proteomes" id="UP000245946"/>
    </source>
</evidence>
<dbReference type="EMBL" id="KZ819290">
    <property type="protein sequence ID" value="PWN98876.1"/>
    <property type="molecule type" value="Genomic_DNA"/>
</dbReference>
<comment type="similarity">
    <text evidence="1">Belongs to the DNA mismatch repair MutS family.</text>
</comment>
<evidence type="ECO:0000256" key="1">
    <source>
        <dbReference type="ARBA" id="ARBA00006271"/>
    </source>
</evidence>
<dbReference type="SMART" id="SM00534">
    <property type="entry name" value="MUTSac"/>
    <property type="match status" value="1"/>
</dbReference>
<keyword evidence="12" id="KW-1185">Reference proteome</keyword>
<evidence type="ECO:0000256" key="2">
    <source>
        <dbReference type="ARBA" id="ARBA00022151"/>
    </source>
</evidence>
<dbReference type="InterPro" id="IPR036678">
    <property type="entry name" value="MutS_con_dom_sf"/>
</dbReference>
<dbReference type="GO" id="GO:0140664">
    <property type="term" value="F:ATP-dependent DNA damage sensor activity"/>
    <property type="evidence" value="ECO:0007669"/>
    <property type="project" value="InterPro"/>
</dbReference>
<comment type="subunit">
    <text evidence="7">Heterodimer consisting of MSH2-MSH3 (MutS beta). Forms a ternary complex with MutL alpha (MLH1-PMS1).</text>
</comment>
<evidence type="ECO:0000313" key="11">
    <source>
        <dbReference type="EMBL" id="PWN98876.1"/>
    </source>
</evidence>
<keyword evidence="4" id="KW-0067">ATP-binding</keyword>
<evidence type="ECO:0000256" key="9">
    <source>
        <dbReference type="SAM" id="MobiDB-lite"/>
    </source>
</evidence>
<dbReference type="AlphaFoldDB" id="A0A316ZC35"/>
<dbReference type="PANTHER" id="PTHR11361:SF21">
    <property type="entry name" value="MUTS PROTEIN HOMOLOG 4"/>
    <property type="match status" value="1"/>
</dbReference>
<dbReference type="FunFam" id="3.40.50.300:FF:000870">
    <property type="entry name" value="MutS protein homolog 4"/>
    <property type="match status" value="1"/>
</dbReference>
<dbReference type="SMART" id="SM00533">
    <property type="entry name" value="MUTSd"/>
    <property type="match status" value="1"/>
</dbReference>
<dbReference type="InterPro" id="IPR027417">
    <property type="entry name" value="P-loop_NTPase"/>
</dbReference>
<accession>A0A316ZC35</accession>
<dbReference type="GeneID" id="37267723"/>
<feature type="region of interest" description="Disordered" evidence="9">
    <location>
        <begin position="930"/>
        <end position="978"/>
    </location>
</feature>
<evidence type="ECO:0000256" key="7">
    <source>
        <dbReference type="ARBA" id="ARBA00025902"/>
    </source>
</evidence>
<dbReference type="Proteomes" id="UP000245946">
    <property type="component" value="Unassembled WGS sequence"/>
</dbReference>
<dbReference type="RefSeq" id="XP_025599155.1">
    <property type="nucleotide sequence ID" value="XM_025740177.1"/>
</dbReference>
<evidence type="ECO:0000256" key="3">
    <source>
        <dbReference type="ARBA" id="ARBA00022741"/>
    </source>
</evidence>
<evidence type="ECO:0000256" key="4">
    <source>
        <dbReference type="ARBA" id="ARBA00022840"/>
    </source>
</evidence>
<dbReference type="OrthoDB" id="276261at2759"/>
<feature type="domain" description="DNA mismatch repair proteins mutS family" evidence="10">
    <location>
        <begin position="727"/>
        <end position="743"/>
    </location>
</feature>
<dbReference type="PANTHER" id="PTHR11361">
    <property type="entry name" value="DNA MISMATCH REPAIR PROTEIN MUTS FAMILY MEMBER"/>
    <property type="match status" value="1"/>
</dbReference>
<keyword evidence="3" id="KW-0547">Nucleotide-binding</keyword>
<sequence>MAPSEHPRASALSDGRAAGQPASRPISAARSLASSSSANAGPLLKRRVDSNDSSSTSLLAPRNKRPGSARASTATRPVTGNSARPTTARPTTAASTLGGLPANAWICAVLENRGTGREVGIAMMEKETGHCILTQASLSLTTYVKTVHHLTLHSPAAILAPATAVSSIDKPDPQQRGKAHESSVLVRTLEDSFSLDVVPINRRDWDSEEGGAHAGRSEIHGEATTRSAILTAIGDRYYALSAACALFKYLERINNRAFASRSLRIRYAAPEGTILINTECARNLELVSNSIERKSKNSLLGVLDHTRTPMAARLLTMNLLAPMTDQSAIQSRLDAITEIVGEEERSFALRESMAPLGNSKVDLDKLINQLLAPEPRVGAGEPSRTENKIGQLLSLDSTLKSLGPVRAALSGARSGLLRAIRAFISGNSQLDEIMDLCADSINPDLFLSGGSKSLSSRNARLYAIKAAHSPLLDVARETYKENMGDIHDLARRYSESYKLDVSLKSAATGFSLSGAESIAQRDLPSEFTNVLPTKNGKSLTFSSLPLKKCNQRLNDSLNEVLLLSAGLVEDLREQIVMRVAGLYKASEAVALLDMLVSLAHNVQPHRLVRPEFTGALAIKGGRHPILDVKIRGGAVPNDAYVAGGQSFFLITGPNHSGKTTYLRQIAMLQIMASIGSFVPADYASFIPDLECILTRLSNDDDQEANLSTFANEMRAASFVLSLASKRSLVLIDELGRGTSPQDGIGIAQAISEELIAIEAPTFFATHFQALPTTLAHLPGVSSQHLAVGYDSKVRDDFNLVFHHRLTSGACKEPHYGIAMARSCCLPPRLLERATEMAELLEHDETAAAARQQSSKVLLRRNEVLRLQAQLSQAVRHCTLPDMRPFLFSIQASRTTASRCARLTRDSQRDFVSAMTAAYAEDEEMADGQDASARLAREHEAAQVTDDAYVSESIVDDGHVSESIVEDDSQEHSDAIDDD</sequence>